<feature type="region of interest" description="Disordered" evidence="1">
    <location>
        <begin position="508"/>
        <end position="531"/>
    </location>
</feature>
<evidence type="ECO:0000256" key="1">
    <source>
        <dbReference type="SAM" id="MobiDB-lite"/>
    </source>
</evidence>
<feature type="compositionally biased region" description="Basic and acidic residues" evidence="1">
    <location>
        <begin position="53"/>
        <end position="68"/>
    </location>
</feature>
<feature type="region of interest" description="Disordered" evidence="1">
    <location>
        <begin position="374"/>
        <end position="401"/>
    </location>
</feature>
<feature type="compositionally biased region" description="Polar residues" evidence="1">
    <location>
        <begin position="379"/>
        <end position="393"/>
    </location>
</feature>
<name>A0A1K0IMH9_CUPNE</name>
<keyword evidence="2" id="KW-0472">Membrane</keyword>
<protein>
    <submittedName>
        <fullName evidence="3">Uncharacterized protein</fullName>
    </submittedName>
</protein>
<proteinExistence type="predicted"/>
<evidence type="ECO:0000313" key="3">
    <source>
        <dbReference type="EMBL" id="SCU74013.1"/>
    </source>
</evidence>
<feature type="compositionally biased region" description="Basic residues" evidence="1">
    <location>
        <begin position="1"/>
        <end position="16"/>
    </location>
</feature>
<accession>A0A1K0IMH9</accession>
<feature type="region of interest" description="Disordered" evidence="1">
    <location>
        <begin position="1"/>
        <end position="148"/>
    </location>
</feature>
<feature type="compositionally biased region" description="Basic and acidic residues" evidence="1">
    <location>
        <begin position="84"/>
        <end position="96"/>
    </location>
</feature>
<feature type="compositionally biased region" description="Basic residues" evidence="1">
    <location>
        <begin position="128"/>
        <end position="141"/>
    </location>
</feature>
<feature type="compositionally biased region" description="Low complexity" evidence="1">
    <location>
        <begin position="37"/>
        <end position="52"/>
    </location>
</feature>
<feature type="compositionally biased region" description="Basic and acidic residues" evidence="1">
    <location>
        <begin position="190"/>
        <end position="210"/>
    </location>
</feature>
<feature type="compositionally biased region" description="Low complexity" evidence="1">
    <location>
        <begin position="173"/>
        <end position="182"/>
    </location>
</feature>
<evidence type="ECO:0000256" key="2">
    <source>
        <dbReference type="SAM" id="Phobius"/>
    </source>
</evidence>
<keyword evidence="2" id="KW-0812">Transmembrane</keyword>
<organism evidence="3">
    <name type="scientific">Cupriavidus necator</name>
    <name type="common">Alcaligenes eutrophus</name>
    <name type="synonym">Ralstonia eutropha</name>
    <dbReference type="NCBI Taxonomy" id="106590"/>
    <lineage>
        <taxon>Bacteria</taxon>
        <taxon>Pseudomonadati</taxon>
        <taxon>Pseudomonadota</taxon>
        <taxon>Betaproteobacteria</taxon>
        <taxon>Burkholderiales</taxon>
        <taxon>Burkholderiaceae</taxon>
        <taxon>Cupriavidus</taxon>
    </lineage>
</organism>
<gene>
    <name evidence="3" type="ORF">CNECB9_1490003</name>
</gene>
<dbReference type="EMBL" id="FMSH01000056">
    <property type="protein sequence ID" value="SCU74013.1"/>
    <property type="molecule type" value="Genomic_DNA"/>
</dbReference>
<sequence>MRRVCRHRRHRPHRHQYPQWRQQPAGRRGACAHAGDGAAVPGAARGQRAAGDAGRDPVRGGLQHERGAPVRAHGPPRAARRRGHPADHLHPDRADRPGGGGQYRRDPGHAAVPAAHVGISGGGAPGCRGRRARTGRRRRRPARADAAGRAGLCDRRTVLLRCRGSLRARTGADPYRAARAADPPGPRALHGHDRTADAGGRDRDAAETRRGGGAGRSQRAGQGKAGARGRAGGAGGGQLCGFAGAGGAALQRAGRRRCRRGRRRALSYFFCRVLPAGLALVAYSTPCWARYSRISWRTTCDGVRSCEAHRVSKAFFLTGSIRMVRRAVLDSMRGVRRSRPVMAAAIGWALYTGQNSAEASGFLPSQAKALSGAAYRKSPSGTSRLPTTATGSGVQRRAGLGTRPASASPFLTSVPDIGMAPALLGHHHFHAPVRGTFAPLPARSSLTMAARSSDSAWLDGNRAPLIGWLWLWPMTCTLPSTLSIADATLSSAGISFVLTSAWPAPDMSSPRSWSQSPGSPAVPVPSSARGRSTLSRSSIFSGISASACNNRLAASYRGFRAQAISATRASMDLPAGSSAAMGSCLSRPVTACLAMESYAGGFGFGAGSSWFSHAVMLYLVLARDLARCLLRSFPRVNPISA</sequence>
<feature type="transmembrane region" description="Helical" evidence="2">
    <location>
        <begin position="265"/>
        <end position="283"/>
    </location>
</feature>
<keyword evidence="2" id="KW-1133">Transmembrane helix</keyword>
<dbReference type="AlphaFoldDB" id="A0A1K0IMH9"/>
<reference evidence="3" key="1">
    <citation type="submission" date="2016-09" db="EMBL/GenBank/DDBJ databases">
        <authorList>
            <person name="Capua I."/>
            <person name="De Benedictis P."/>
            <person name="Joannis T."/>
            <person name="Lombin L.H."/>
            <person name="Cattoli G."/>
        </authorList>
    </citation>
    <scope>NUCLEOTIDE SEQUENCE</scope>
    <source>
        <strain evidence="3">B9</strain>
    </source>
</reference>
<feature type="region of interest" description="Disordered" evidence="1">
    <location>
        <begin position="173"/>
        <end position="230"/>
    </location>
</feature>